<gene>
    <name evidence="1" type="ORF">NTEN_LOCUS23155</name>
</gene>
<evidence type="ECO:0000313" key="2">
    <source>
        <dbReference type="Proteomes" id="UP000479000"/>
    </source>
</evidence>
<name>A0A6H5HRD0_9HEMI</name>
<reference evidence="1 2" key="1">
    <citation type="submission" date="2020-02" db="EMBL/GenBank/DDBJ databases">
        <authorList>
            <person name="Ferguson B K."/>
        </authorList>
    </citation>
    <scope>NUCLEOTIDE SEQUENCE [LARGE SCALE GENOMIC DNA]</scope>
</reference>
<organism evidence="1 2">
    <name type="scientific">Nesidiocoris tenuis</name>
    <dbReference type="NCBI Taxonomy" id="355587"/>
    <lineage>
        <taxon>Eukaryota</taxon>
        <taxon>Metazoa</taxon>
        <taxon>Ecdysozoa</taxon>
        <taxon>Arthropoda</taxon>
        <taxon>Hexapoda</taxon>
        <taxon>Insecta</taxon>
        <taxon>Pterygota</taxon>
        <taxon>Neoptera</taxon>
        <taxon>Paraneoptera</taxon>
        <taxon>Hemiptera</taxon>
        <taxon>Heteroptera</taxon>
        <taxon>Panheteroptera</taxon>
        <taxon>Cimicomorpha</taxon>
        <taxon>Miridae</taxon>
        <taxon>Dicyphina</taxon>
        <taxon>Nesidiocoris</taxon>
    </lineage>
</organism>
<keyword evidence="2" id="KW-1185">Reference proteome</keyword>
<proteinExistence type="predicted"/>
<dbReference type="AlphaFoldDB" id="A0A6H5HRD0"/>
<evidence type="ECO:0000313" key="1">
    <source>
        <dbReference type="EMBL" id="CAB0019443.1"/>
    </source>
</evidence>
<sequence length="92" mass="10103">MRFCFTASSTSSLIMSLGFGLIGSLTSSLTFVHSGTVCESFEYGNRRTCGPRTADGVQRTAYSGRRTADRVQRTADEFFSFIFIPDSDSTFS</sequence>
<dbReference type="EMBL" id="CADCXU010033961">
    <property type="protein sequence ID" value="CAB0019443.1"/>
    <property type="molecule type" value="Genomic_DNA"/>
</dbReference>
<dbReference type="Proteomes" id="UP000479000">
    <property type="component" value="Unassembled WGS sequence"/>
</dbReference>
<accession>A0A6H5HRD0</accession>
<protein>
    <submittedName>
        <fullName evidence="1">Uncharacterized protein</fullName>
    </submittedName>
</protein>